<feature type="domain" description="CCHC-type" evidence="2">
    <location>
        <begin position="200"/>
        <end position="215"/>
    </location>
</feature>
<keyword evidence="3" id="KW-1185">Reference proteome</keyword>
<evidence type="ECO:0000313" key="3">
    <source>
        <dbReference type="Proteomes" id="UP000046392"/>
    </source>
</evidence>
<keyword evidence="1" id="KW-0863">Zinc-finger</keyword>
<evidence type="ECO:0000256" key="1">
    <source>
        <dbReference type="PROSITE-ProRule" id="PRU00047"/>
    </source>
</evidence>
<keyword evidence="1" id="KW-0479">Metal-binding</keyword>
<reference evidence="4" key="1">
    <citation type="submission" date="2017-02" db="UniProtKB">
        <authorList>
            <consortium name="WormBaseParasite"/>
        </authorList>
    </citation>
    <scope>IDENTIFICATION</scope>
</reference>
<dbReference type="GO" id="GO:0008270">
    <property type="term" value="F:zinc ion binding"/>
    <property type="evidence" value="ECO:0007669"/>
    <property type="project" value="UniProtKB-KW"/>
</dbReference>
<dbReference type="Proteomes" id="UP000046392">
    <property type="component" value="Unplaced"/>
</dbReference>
<evidence type="ECO:0000313" key="4">
    <source>
        <dbReference type="WBParaSite" id="SPAL_0000001375.1"/>
    </source>
</evidence>
<keyword evidence="1" id="KW-0862">Zinc</keyword>
<protein>
    <submittedName>
        <fullName evidence="4">CCHC-type domain-containing protein</fullName>
    </submittedName>
</protein>
<dbReference type="AlphaFoldDB" id="A0A0N5B1Q9"/>
<organism evidence="3 4">
    <name type="scientific">Strongyloides papillosus</name>
    <name type="common">Intestinal threadworm</name>
    <dbReference type="NCBI Taxonomy" id="174720"/>
    <lineage>
        <taxon>Eukaryota</taxon>
        <taxon>Metazoa</taxon>
        <taxon>Ecdysozoa</taxon>
        <taxon>Nematoda</taxon>
        <taxon>Chromadorea</taxon>
        <taxon>Rhabditida</taxon>
        <taxon>Tylenchina</taxon>
        <taxon>Panagrolaimomorpha</taxon>
        <taxon>Strongyloidoidea</taxon>
        <taxon>Strongyloididae</taxon>
        <taxon>Strongyloides</taxon>
    </lineage>
</organism>
<sequence>MMARCFYRKLRLYSQPKDIITDNAKYVNSAHRGNSYVESYVHTLEDFGIKLKRNNERKIWSTYINEAVSYINTSVDPDIASNMTFVNNSCMQFCEGKVNPLIFLEYMKCILSGIDDKEKVSRSIRYLEFSSFAKIKAQLVNDGRSIKTVEIDDLYNSFVKTFGRKTRFSNIVNLITNGKSYSDASDLCTEITLAKKINGCFRCGSKHHLVKECKKKAKKVGNFADSLSGSEESSENDTIEVNAVQIVKKTILPDNQVPKCVQRNPSKIKFVAGVSGGRFKITGQ</sequence>
<dbReference type="WBParaSite" id="SPAL_0000001375.1">
    <property type="protein sequence ID" value="SPAL_0000001375.1"/>
    <property type="gene ID" value="SPAL_0000001375"/>
</dbReference>
<proteinExistence type="predicted"/>
<dbReference type="InterPro" id="IPR001878">
    <property type="entry name" value="Znf_CCHC"/>
</dbReference>
<dbReference type="GO" id="GO:0003676">
    <property type="term" value="F:nucleic acid binding"/>
    <property type="evidence" value="ECO:0007669"/>
    <property type="project" value="InterPro"/>
</dbReference>
<name>A0A0N5B1Q9_STREA</name>
<accession>A0A0N5B1Q9</accession>
<evidence type="ECO:0000259" key="2">
    <source>
        <dbReference type="PROSITE" id="PS50158"/>
    </source>
</evidence>
<dbReference type="PROSITE" id="PS50158">
    <property type="entry name" value="ZF_CCHC"/>
    <property type="match status" value="1"/>
</dbReference>